<dbReference type="GO" id="GO:0006621">
    <property type="term" value="P:protein retention in ER lumen"/>
    <property type="evidence" value="ECO:0007669"/>
    <property type="project" value="InterPro"/>
</dbReference>
<feature type="transmembrane region" description="Helical" evidence="11">
    <location>
        <begin position="98"/>
        <end position="116"/>
    </location>
</feature>
<evidence type="ECO:0000256" key="4">
    <source>
        <dbReference type="ARBA" id="ARBA00022692"/>
    </source>
</evidence>
<accession>A0A1R2CTV9</accession>
<feature type="transmembrane region" description="Helical" evidence="11">
    <location>
        <begin position="162"/>
        <end position="181"/>
    </location>
</feature>
<keyword evidence="8 11" id="KW-1133">Transmembrane helix</keyword>
<comment type="similarity">
    <text evidence="2">Belongs to the ERD2 family.</text>
</comment>
<feature type="transmembrane region" description="Helical" evidence="11">
    <location>
        <begin position="6"/>
        <end position="27"/>
    </location>
</feature>
<dbReference type="PRINTS" id="PR00660">
    <property type="entry name" value="ERLUMENR"/>
</dbReference>
<organism evidence="12 13">
    <name type="scientific">Stentor coeruleus</name>
    <dbReference type="NCBI Taxonomy" id="5963"/>
    <lineage>
        <taxon>Eukaryota</taxon>
        <taxon>Sar</taxon>
        <taxon>Alveolata</taxon>
        <taxon>Ciliophora</taxon>
        <taxon>Postciliodesmatophora</taxon>
        <taxon>Heterotrichea</taxon>
        <taxon>Heterotrichida</taxon>
        <taxon>Stentoridae</taxon>
        <taxon>Stentor</taxon>
    </lineage>
</organism>
<evidence type="ECO:0000256" key="6">
    <source>
        <dbReference type="ARBA" id="ARBA00022892"/>
    </source>
</evidence>
<dbReference type="GO" id="GO:0005789">
    <property type="term" value="C:endoplasmic reticulum membrane"/>
    <property type="evidence" value="ECO:0007669"/>
    <property type="project" value="UniProtKB-SubCell"/>
</dbReference>
<keyword evidence="7" id="KW-0653">Protein transport</keyword>
<evidence type="ECO:0000256" key="1">
    <source>
        <dbReference type="ARBA" id="ARBA00004477"/>
    </source>
</evidence>
<feature type="transmembrane region" description="Helical" evidence="11">
    <location>
        <begin position="67"/>
        <end position="86"/>
    </location>
</feature>
<keyword evidence="9 11" id="KW-0472">Membrane</keyword>
<dbReference type="Proteomes" id="UP000187209">
    <property type="component" value="Unassembled WGS sequence"/>
</dbReference>
<evidence type="ECO:0000313" key="12">
    <source>
        <dbReference type="EMBL" id="OMJ92415.1"/>
    </source>
</evidence>
<feature type="transmembrane region" description="Helical" evidence="11">
    <location>
        <begin position="122"/>
        <end position="142"/>
    </location>
</feature>
<keyword evidence="5" id="KW-0256">Endoplasmic reticulum</keyword>
<evidence type="ECO:0000256" key="11">
    <source>
        <dbReference type="SAM" id="Phobius"/>
    </source>
</evidence>
<dbReference type="GO" id="GO:0046923">
    <property type="term" value="F:ER retention sequence binding"/>
    <property type="evidence" value="ECO:0007669"/>
    <property type="project" value="InterPro"/>
</dbReference>
<gene>
    <name evidence="12" type="ORF">SteCoe_4865</name>
</gene>
<sequence>MEIVLWLFTIGYFFQLGASGILIYKIWKQRSINGLCWDTQLIFFLGSFSRCLWLNETRLRNLPLAHFELYCNTILLLISVYMCYKFKYTAIHSAPKYLKWYSVVGCCIILSFFFHPGNKNKYYLSMQMLVSFTMFTESAGLLPQFAVMRKSKEIEAMTSKYIINLGIARLFRLIFWLQMYWSGDTFYSLIVADFIHTFILADFSLIYFKSLKSGKKLVLP</sequence>
<keyword evidence="6" id="KW-0931">ER-Golgi transport</keyword>
<comment type="caution">
    <text evidence="12">The sequence shown here is derived from an EMBL/GenBank/DDBJ whole genome shotgun (WGS) entry which is preliminary data.</text>
</comment>
<feature type="transmembrane region" description="Helical" evidence="11">
    <location>
        <begin position="187"/>
        <end position="208"/>
    </location>
</feature>
<evidence type="ECO:0000256" key="2">
    <source>
        <dbReference type="ARBA" id="ARBA00010120"/>
    </source>
</evidence>
<dbReference type="Pfam" id="PF00810">
    <property type="entry name" value="ER_lumen_recept"/>
    <property type="match status" value="1"/>
</dbReference>
<name>A0A1R2CTV9_9CILI</name>
<evidence type="ECO:0000256" key="5">
    <source>
        <dbReference type="ARBA" id="ARBA00022824"/>
    </source>
</evidence>
<keyword evidence="3" id="KW-0813">Transport</keyword>
<evidence type="ECO:0000313" key="13">
    <source>
        <dbReference type="Proteomes" id="UP000187209"/>
    </source>
</evidence>
<evidence type="ECO:0000256" key="7">
    <source>
        <dbReference type="ARBA" id="ARBA00022927"/>
    </source>
</evidence>
<keyword evidence="4 11" id="KW-0812">Transmembrane</keyword>
<evidence type="ECO:0008006" key="14">
    <source>
        <dbReference type="Google" id="ProtNLM"/>
    </source>
</evidence>
<evidence type="ECO:0000256" key="9">
    <source>
        <dbReference type="ARBA" id="ARBA00023136"/>
    </source>
</evidence>
<evidence type="ECO:0000256" key="3">
    <source>
        <dbReference type="ARBA" id="ARBA00022448"/>
    </source>
</evidence>
<protein>
    <recommendedName>
        <fullName evidence="14">ER lumen protein-retaining receptor</fullName>
    </recommendedName>
</protein>
<comment type="subcellular location">
    <subcellularLocation>
        <location evidence="1">Endoplasmic reticulum membrane</location>
        <topology evidence="1">Multi-pass membrane protein</topology>
    </subcellularLocation>
</comment>
<keyword evidence="13" id="KW-1185">Reference proteome</keyword>
<dbReference type="InterPro" id="IPR000133">
    <property type="entry name" value="ER_ret_rcpt"/>
</dbReference>
<evidence type="ECO:0000256" key="10">
    <source>
        <dbReference type="ARBA" id="ARBA00023170"/>
    </source>
</evidence>
<evidence type="ECO:0000256" key="8">
    <source>
        <dbReference type="ARBA" id="ARBA00022989"/>
    </source>
</evidence>
<dbReference type="GO" id="GO:0015031">
    <property type="term" value="P:protein transport"/>
    <property type="evidence" value="ECO:0007669"/>
    <property type="project" value="UniProtKB-KW"/>
</dbReference>
<dbReference type="GO" id="GO:0016192">
    <property type="term" value="P:vesicle-mediated transport"/>
    <property type="evidence" value="ECO:0007669"/>
    <property type="project" value="UniProtKB-KW"/>
</dbReference>
<keyword evidence="10" id="KW-0675">Receptor</keyword>
<dbReference type="OrthoDB" id="7694678at2759"/>
<reference evidence="12 13" key="1">
    <citation type="submission" date="2016-11" db="EMBL/GenBank/DDBJ databases">
        <title>The macronuclear genome of Stentor coeruleus: a giant cell with tiny introns.</title>
        <authorList>
            <person name="Slabodnick M."/>
            <person name="Ruby J.G."/>
            <person name="Reiff S.B."/>
            <person name="Swart E.C."/>
            <person name="Gosai S."/>
            <person name="Prabakaran S."/>
            <person name="Witkowska E."/>
            <person name="Larue G.E."/>
            <person name="Fisher S."/>
            <person name="Freeman R.M."/>
            <person name="Gunawardena J."/>
            <person name="Chu W."/>
            <person name="Stover N.A."/>
            <person name="Gregory B.D."/>
            <person name="Nowacki M."/>
            <person name="Derisi J."/>
            <person name="Roy S.W."/>
            <person name="Marshall W.F."/>
            <person name="Sood P."/>
        </authorList>
    </citation>
    <scope>NUCLEOTIDE SEQUENCE [LARGE SCALE GENOMIC DNA]</scope>
    <source>
        <strain evidence="12">WM001</strain>
    </source>
</reference>
<dbReference type="EMBL" id="MPUH01000062">
    <property type="protein sequence ID" value="OMJ92415.1"/>
    <property type="molecule type" value="Genomic_DNA"/>
</dbReference>
<dbReference type="AlphaFoldDB" id="A0A1R2CTV9"/>
<proteinExistence type="inferred from homology"/>
<dbReference type="PANTHER" id="PTHR10585">
    <property type="entry name" value="ER LUMEN PROTEIN RETAINING RECEPTOR"/>
    <property type="match status" value="1"/>
</dbReference>